<organism evidence="3 4">
    <name type="scientific">Glossina morsitans morsitans</name>
    <name type="common">Savannah tsetse fly</name>
    <dbReference type="NCBI Taxonomy" id="37546"/>
    <lineage>
        <taxon>Eukaryota</taxon>
        <taxon>Metazoa</taxon>
        <taxon>Ecdysozoa</taxon>
        <taxon>Arthropoda</taxon>
        <taxon>Hexapoda</taxon>
        <taxon>Insecta</taxon>
        <taxon>Pterygota</taxon>
        <taxon>Neoptera</taxon>
        <taxon>Endopterygota</taxon>
        <taxon>Diptera</taxon>
        <taxon>Brachycera</taxon>
        <taxon>Muscomorpha</taxon>
        <taxon>Hippoboscoidea</taxon>
        <taxon>Glossinidae</taxon>
        <taxon>Glossina</taxon>
    </lineage>
</organism>
<dbReference type="PROSITE" id="PS51257">
    <property type="entry name" value="PROKAR_LIPOPROTEIN"/>
    <property type="match status" value="1"/>
</dbReference>
<reference evidence="3" key="1">
    <citation type="submission" date="2020-05" db="UniProtKB">
        <authorList>
            <consortium name="EnsemblMetazoa"/>
        </authorList>
    </citation>
    <scope>IDENTIFICATION</scope>
    <source>
        <strain evidence="3">Yale</strain>
    </source>
</reference>
<evidence type="ECO:0000313" key="3">
    <source>
        <dbReference type="EnsemblMetazoa" id="GMOY013306-PA"/>
    </source>
</evidence>
<dbReference type="EnsemblMetazoa" id="GMOY013306-RA">
    <property type="protein sequence ID" value="GMOY013306-PA"/>
    <property type="gene ID" value="GMOY013306"/>
</dbReference>
<evidence type="ECO:0000313" key="4">
    <source>
        <dbReference type="Proteomes" id="UP000092444"/>
    </source>
</evidence>
<keyword evidence="2" id="KW-0732">Signal</keyword>
<dbReference type="EMBL" id="CCAG010003708">
    <property type="status" value="NOT_ANNOTATED_CDS"/>
    <property type="molecule type" value="Genomic_DNA"/>
</dbReference>
<name>A0A240SX22_GLOMM</name>
<protein>
    <submittedName>
        <fullName evidence="3">Uncharacterized protein</fullName>
    </submittedName>
</protein>
<accession>A0A240SX22</accession>
<evidence type="ECO:0000256" key="1">
    <source>
        <dbReference type="SAM" id="Coils"/>
    </source>
</evidence>
<feature type="chain" id="PRO_5012873505" evidence="2">
    <location>
        <begin position="21"/>
        <end position="208"/>
    </location>
</feature>
<keyword evidence="4" id="KW-1185">Reference proteome</keyword>
<dbReference type="AlphaFoldDB" id="A0A240SX22"/>
<sequence>MTCLKLIFLGMLLLFQSCFSIDKAAAEFNRDNKLYKATVEALIRFATPLREQYVTLLEEVVEDLKANEEASKYEQQIEHMEQLIKDFQDIKADTDEETLRNILKLKDGVIDAGEPSKDWSNVTVISELFKQDGGKELAEELRNDFAEFIVGFNHSFKEYVEELSEEQKADHEEFLKWVKELQETDGFDNQVKKFIEFFTFFNLEFKDE</sequence>
<dbReference type="VEuPathDB" id="VectorBase:GMOY013306"/>
<feature type="signal peptide" evidence="2">
    <location>
        <begin position="1"/>
        <end position="20"/>
    </location>
</feature>
<feature type="coiled-coil region" evidence="1">
    <location>
        <begin position="63"/>
        <end position="97"/>
    </location>
</feature>
<evidence type="ECO:0000256" key="2">
    <source>
        <dbReference type="SAM" id="SignalP"/>
    </source>
</evidence>
<proteinExistence type="predicted"/>
<keyword evidence="1" id="KW-0175">Coiled coil</keyword>
<dbReference type="Proteomes" id="UP000092444">
    <property type="component" value="Unassembled WGS sequence"/>
</dbReference>